<organism evidence="2 3">
    <name type="scientific">Diaphorina citri</name>
    <name type="common">Asian citrus psyllid</name>
    <dbReference type="NCBI Taxonomy" id="121845"/>
    <lineage>
        <taxon>Eukaryota</taxon>
        <taxon>Metazoa</taxon>
        <taxon>Ecdysozoa</taxon>
        <taxon>Arthropoda</taxon>
        <taxon>Hexapoda</taxon>
        <taxon>Insecta</taxon>
        <taxon>Pterygota</taxon>
        <taxon>Neoptera</taxon>
        <taxon>Paraneoptera</taxon>
        <taxon>Hemiptera</taxon>
        <taxon>Sternorrhyncha</taxon>
        <taxon>Psylloidea</taxon>
        <taxon>Psyllidae</taxon>
        <taxon>Diaphorininae</taxon>
        <taxon>Diaphorina</taxon>
    </lineage>
</organism>
<dbReference type="STRING" id="121845.A0A1S3DKE1"/>
<dbReference type="SUPFAM" id="SSF48371">
    <property type="entry name" value="ARM repeat"/>
    <property type="match status" value="1"/>
</dbReference>
<dbReference type="GO" id="GO:0016303">
    <property type="term" value="F:1-phosphatidylinositol-3-kinase activity"/>
    <property type="evidence" value="ECO:0007669"/>
    <property type="project" value="TreeGrafter"/>
</dbReference>
<dbReference type="GO" id="GO:0016477">
    <property type="term" value="P:cell migration"/>
    <property type="evidence" value="ECO:0007669"/>
    <property type="project" value="TreeGrafter"/>
</dbReference>
<dbReference type="Gene3D" id="3.30.1010.10">
    <property type="entry name" value="Phosphatidylinositol 3-kinase Catalytic Subunit, Chain A, domain 4"/>
    <property type="match status" value="1"/>
</dbReference>
<dbReference type="GeneID" id="103520165"/>
<gene>
    <name evidence="3" type="primary">LOC103520165</name>
</gene>
<dbReference type="Gene3D" id="1.25.40.70">
    <property type="entry name" value="Phosphatidylinositol 3-kinase, accessory domain (PIK)"/>
    <property type="match status" value="1"/>
</dbReference>
<dbReference type="SMART" id="SM00145">
    <property type="entry name" value="PI3Ka"/>
    <property type="match status" value="1"/>
</dbReference>
<feature type="non-terminal residue" evidence="3">
    <location>
        <position position="263"/>
    </location>
</feature>
<dbReference type="PANTHER" id="PTHR10048:SF14">
    <property type="entry name" value="LD28067P"/>
    <property type="match status" value="1"/>
</dbReference>
<evidence type="ECO:0000313" key="2">
    <source>
        <dbReference type="Proteomes" id="UP000079169"/>
    </source>
</evidence>
<dbReference type="PANTHER" id="PTHR10048">
    <property type="entry name" value="PHOSPHATIDYLINOSITOL KINASE"/>
    <property type="match status" value="1"/>
</dbReference>
<sequence>MKFRPGLGPNPQSDVGIPNGLAKVLLAAHSWDYACLNDLHSMLHSWAPLDPVPALQLLLPCFPDCEVRRVAMSWIENISSDELVDYLAQLVQALKSETYETNALAQFLLKRALLSPRVAHHLYWLLIQVLPGHSPQNSDIDDITISEARSHRRLQLLLRALIATCGEALRKRFMCQQLLVKNLHSIAENIKTCKESHRMRNLTSELEGLHAMLQDTPTCLPLSPSLEVKGVDVRSCSYFPSNTLPLKISFLSSEQRPIPAIFK</sequence>
<dbReference type="KEGG" id="dci:103520165"/>
<dbReference type="Pfam" id="PF00613">
    <property type="entry name" value="PI3Ka"/>
    <property type="match status" value="1"/>
</dbReference>
<dbReference type="GO" id="GO:0043491">
    <property type="term" value="P:phosphatidylinositol 3-kinase/protein kinase B signal transduction"/>
    <property type="evidence" value="ECO:0007669"/>
    <property type="project" value="TreeGrafter"/>
</dbReference>
<dbReference type="AlphaFoldDB" id="A0A1S3DKE1"/>
<dbReference type="GO" id="GO:0048015">
    <property type="term" value="P:phosphatidylinositol-mediated signaling"/>
    <property type="evidence" value="ECO:0007669"/>
    <property type="project" value="TreeGrafter"/>
</dbReference>
<proteinExistence type="predicted"/>
<feature type="domain" description="PIK helical" evidence="1">
    <location>
        <begin position="1"/>
        <end position="160"/>
    </location>
</feature>
<dbReference type="RefSeq" id="XP_008483482.1">
    <property type="nucleotide sequence ID" value="XM_008485260.1"/>
</dbReference>
<dbReference type="GO" id="GO:0005886">
    <property type="term" value="C:plasma membrane"/>
    <property type="evidence" value="ECO:0007669"/>
    <property type="project" value="TreeGrafter"/>
</dbReference>
<accession>A0A1S3DKE1</accession>
<dbReference type="InterPro" id="IPR001263">
    <property type="entry name" value="PI3K_accessory_dom"/>
</dbReference>
<dbReference type="InterPro" id="IPR016024">
    <property type="entry name" value="ARM-type_fold"/>
</dbReference>
<dbReference type="GO" id="GO:0035005">
    <property type="term" value="F:1-phosphatidylinositol-4-phosphate 3-kinase activity"/>
    <property type="evidence" value="ECO:0007669"/>
    <property type="project" value="TreeGrafter"/>
</dbReference>
<evidence type="ECO:0000313" key="3">
    <source>
        <dbReference type="RefSeq" id="XP_008483482.1"/>
    </source>
</evidence>
<dbReference type="InterPro" id="IPR015433">
    <property type="entry name" value="PI3/4_kinase"/>
</dbReference>
<dbReference type="InterPro" id="IPR042236">
    <property type="entry name" value="PI3K_accessory_sf"/>
</dbReference>
<name>A0A1S3DKE1_DIACI</name>
<evidence type="ECO:0000259" key="1">
    <source>
        <dbReference type="PROSITE" id="PS51545"/>
    </source>
</evidence>
<dbReference type="PaxDb" id="121845-A0A1S3DKE1"/>
<dbReference type="PROSITE" id="PS51545">
    <property type="entry name" value="PIK_HELICAL"/>
    <property type="match status" value="1"/>
</dbReference>
<keyword evidence="2" id="KW-1185">Reference proteome</keyword>
<dbReference type="GO" id="GO:0005737">
    <property type="term" value="C:cytoplasm"/>
    <property type="evidence" value="ECO:0007669"/>
    <property type="project" value="TreeGrafter"/>
</dbReference>
<reference evidence="3" key="1">
    <citation type="submission" date="2025-08" db="UniProtKB">
        <authorList>
            <consortium name="RefSeq"/>
        </authorList>
    </citation>
    <scope>IDENTIFICATION</scope>
</reference>
<dbReference type="Proteomes" id="UP000079169">
    <property type="component" value="Unplaced"/>
</dbReference>
<dbReference type="GO" id="GO:0005942">
    <property type="term" value="C:phosphatidylinositol 3-kinase complex"/>
    <property type="evidence" value="ECO:0007669"/>
    <property type="project" value="TreeGrafter"/>
</dbReference>
<protein>
    <submittedName>
        <fullName evidence="3">Phosphatidylinositol 4-phosphate 3-kinase C2 domain-containing subunit gamma-like</fullName>
    </submittedName>
</protein>
<dbReference type="FunFam" id="1.25.40.70:FF:000014">
    <property type="entry name" value="Phosphatidylinositol-4-phosphate 3-kinase C2 domain-containing subunit beta"/>
    <property type="match status" value="1"/>
</dbReference>